<comment type="caution">
    <text evidence="2">The sequence shown here is derived from an EMBL/GenBank/DDBJ whole genome shotgun (WGS) entry which is preliminary data.</text>
</comment>
<feature type="region of interest" description="Disordered" evidence="1">
    <location>
        <begin position="98"/>
        <end position="141"/>
    </location>
</feature>
<evidence type="ECO:0000256" key="1">
    <source>
        <dbReference type="SAM" id="MobiDB-lite"/>
    </source>
</evidence>
<organism evidence="2 3">
    <name type="scientific">Periplaneta americana</name>
    <name type="common">American cockroach</name>
    <name type="synonym">Blatta americana</name>
    <dbReference type="NCBI Taxonomy" id="6978"/>
    <lineage>
        <taxon>Eukaryota</taxon>
        <taxon>Metazoa</taxon>
        <taxon>Ecdysozoa</taxon>
        <taxon>Arthropoda</taxon>
        <taxon>Hexapoda</taxon>
        <taxon>Insecta</taxon>
        <taxon>Pterygota</taxon>
        <taxon>Neoptera</taxon>
        <taxon>Polyneoptera</taxon>
        <taxon>Dictyoptera</taxon>
        <taxon>Blattodea</taxon>
        <taxon>Blattoidea</taxon>
        <taxon>Blattidae</taxon>
        <taxon>Blattinae</taxon>
        <taxon>Periplaneta</taxon>
    </lineage>
</organism>
<feature type="compositionally biased region" description="Acidic residues" evidence="1">
    <location>
        <begin position="98"/>
        <end position="118"/>
    </location>
</feature>
<name>A0ABQ8T9K0_PERAM</name>
<protein>
    <submittedName>
        <fullName evidence="2">Uncharacterized protein</fullName>
    </submittedName>
</protein>
<keyword evidence="3" id="KW-1185">Reference proteome</keyword>
<proteinExistence type="predicted"/>
<dbReference type="EMBL" id="JAJSOF020000013">
    <property type="protein sequence ID" value="KAJ4442350.1"/>
    <property type="molecule type" value="Genomic_DNA"/>
</dbReference>
<reference evidence="2 3" key="1">
    <citation type="journal article" date="2022" name="Allergy">
        <title>Genome assembly and annotation of Periplaneta americana reveal a comprehensive cockroach allergen profile.</title>
        <authorList>
            <person name="Wang L."/>
            <person name="Xiong Q."/>
            <person name="Saelim N."/>
            <person name="Wang L."/>
            <person name="Nong W."/>
            <person name="Wan A.T."/>
            <person name="Shi M."/>
            <person name="Liu X."/>
            <person name="Cao Q."/>
            <person name="Hui J.H.L."/>
            <person name="Sookrung N."/>
            <person name="Leung T.F."/>
            <person name="Tungtrongchitr A."/>
            <person name="Tsui S.K.W."/>
        </authorList>
    </citation>
    <scope>NUCLEOTIDE SEQUENCE [LARGE SCALE GENOMIC DNA]</scope>
    <source>
        <strain evidence="2">PWHHKU_190912</strain>
    </source>
</reference>
<sequence length="141" mass="16173">MMKVAPGKIVCLDETWVNAGITRSRSWTDDTVPGTMNTQIENRNKTFNLKDVEKLVREAVEYVNSLKWEKVVYHTWGVLKEPWEREDVMEEEVDELIIPLEDSDSSSSEENEAQEGEESGDKMAVMDQENLYEECGADPLL</sequence>
<evidence type="ECO:0000313" key="3">
    <source>
        <dbReference type="Proteomes" id="UP001148838"/>
    </source>
</evidence>
<gene>
    <name evidence="2" type="ORF">ANN_03936</name>
</gene>
<feature type="compositionally biased region" description="Acidic residues" evidence="1">
    <location>
        <begin position="130"/>
        <end position="141"/>
    </location>
</feature>
<dbReference type="Proteomes" id="UP001148838">
    <property type="component" value="Unassembled WGS sequence"/>
</dbReference>
<evidence type="ECO:0000313" key="2">
    <source>
        <dbReference type="EMBL" id="KAJ4442350.1"/>
    </source>
</evidence>
<accession>A0ABQ8T9K0</accession>